<dbReference type="Gene3D" id="3.40.250.10">
    <property type="entry name" value="Rhodanese-like domain"/>
    <property type="match status" value="1"/>
</dbReference>
<evidence type="ECO:0000313" key="3">
    <source>
        <dbReference type="EMBL" id="ORY88375.1"/>
    </source>
</evidence>
<name>A0A1Y2FYV1_9BASI</name>
<dbReference type="OrthoDB" id="102559at2759"/>
<comment type="caution">
    <text evidence="3">The sequence shown here is derived from an EMBL/GenBank/DDBJ whole genome shotgun (WGS) entry which is preliminary data.</text>
</comment>
<proteinExistence type="predicted"/>
<dbReference type="InParanoid" id="A0A1Y2FYV1"/>
<reference evidence="3 4" key="1">
    <citation type="submission" date="2016-07" db="EMBL/GenBank/DDBJ databases">
        <title>Pervasive Adenine N6-methylation of Active Genes in Fungi.</title>
        <authorList>
            <consortium name="DOE Joint Genome Institute"/>
            <person name="Mondo S.J."/>
            <person name="Dannebaum R.O."/>
            <person name="Kuo R.C."/>
            <person name="Labutti K."/>
            <person name="Haridas S."/>
            <person name="Kuo A."/>
            <person name="Salamov A."/>
            <person name="Ahrendt S.R."/>
            <person name="Lipzen A."/>
            <person name="Sullivan W."/>
            <person name="Andreopoulos W.B."/>
            <person name="Clum A."/>
            <person name="Lindquist E."/>
            <person name="Daum C."/>
            <person name="Ramamoorthy G.K."/>
            <person name="Gryganskyi A."/>
            <person name="Culley D."/>
            <person name="Magnuson J.K."/>
            <person name="James T.Y."/>
            <person name="O'Malley M.A."/>
            <person name="Stajich J.E."/>
            <person name="Spatafora J.W."/>
            <person name="Visel A."/>
            <person name="Grigoriev I.V."/>
        </authorList>
    </citation>
    <scope>NUCLEOTIDE SEQUENCE [LARGE SCALE GENOMIC DNA]</scope>
    <source>
        <strain evidence="3 4">62-1032</strain>
    </source>
</reference>
<dbReference type="AlphaFoldDB" id="A0A1Y2FYV1"/>
<dbReference type="SUPFAM" id="SSF52821">
    <property type="entry name" value="Rhodanese/Cell cycle control phosphatase"/>
    <property type="match status" value="1"/>
</dbReference>
<feature type="domain" description="Rhodanese" evidence="2">
    <location>
        <begin position="21"/>
        <end position="86"/>
    </location>
</feature>
<protein>
    <recommendedName>
        <fullName evidence="2">Rhodanese domain-containing protein</fullName>
    </recommendedName>
</protein>
<keyword evidence="4" id="KW-1185">Reference proteome</keyword>
<dbReference type="GO" id="GO:0005737">
    <property type="term" value="C:cytoplasm"/>
    <property type="evidence" value="ECO:0007669"/>
    <property type="project" value="TreeGrafter"/>
</dbReference>
<dbReference type="PROSITE" id="PS50206">
    <property type="entry name" value="RHODANESE_3"/>
    <property type="match status" value="1"/>
</dbReference>
<dbReference type="PANTHER" id="PTHR10828:SF38">
    <property type="entry name" value="ARSENICAL-RESISTANCE PROTEIN 2-RELATED"/>
    <property type="match status" value="1"/>
</dbReference>
<sequence>MAYRYIDHSELAQLMRSGAQPGRDYQVVDVRDHDFVGGNITGALNQPSEQRTEQTVSELVSKLDGIPKVIFHCALSQVRGPKAARIYAEARSAASSSPSPSLNSPAPTTSTTSPPPSAGGSSAASAFAPNPFAPAPAAKTEEGAPSKSREQEVLVLRDGFEGWQSLYRKDPLLVEKFDESLWGSYSA</sequence>
<dbReference type="InterPro" id="IPR036873">
    <property type="entry name" value="Rhodanese-like_dom_sf"/>
</dbReference>
<dbReference type="Proteomes" id="UP000193467">
    <property type="component" value="Unassembled WGS sequence"/>
</dbReference>
<evidence type="ECO:0000256" key="1">
    <source>
        <dbReference type="SAM" id="MobiDB-lite"/>
    </source>
</evidence>
<evidence type="ECO:0000313" key="4">
    <source>
        <dbReference type="Proteomes" id="UP000193467"/>
    </source>
</evidence>
<gene>
    <name evidence="3" type="ORF">BCR35DRAFT_301490</name>
</gene>
<dbReference type="PANTHER" id="PTHR10828">
    <property type="entry name" value="M-PHASE INDUCER PHOSPHATASE DUAL SPECIFICITY PHOSPHATASE CDC25"/>
    <property type="match status" value="1"/>
</dbReference>
<feature type="region of interest" description="Disordered" evidence="1">
    <location>
        <begin position="90"/>
        <end position="150"/>
    </location>
</feature>
<dbReference type="GO" id="GO:0004725">
    <property type="term" value="F:protein tyrosine phosphatase activity"/>
    <property type="evidence" value="ECO:0007669"/>
    <property type="project" value="TreeGrafter"/>
</dbReference>
<feature type="compositionally biased region" description="Basic and acidic residues" evidence="1">
    <location>
        <begin position="139"/>
        <end position="150"/>
    </location>
</feature>
<organism evidence="3 4">
    <name type="scientific">Leucosporidium creatinivorum</name>
    <dbReference type="NCBI Taxonomy" id="106004"/>
    <lineage>
        <taxon>Eukaryota</taxon>
        <taxon>Fungi</taxon>
        <taxon>Dikarya</taxon>
        <taxon>Basidiomycota</taxon>
        <taxon>Pucciniomycotina</taxon>
        <taxon>Microbotryomycetes</taxon>
        <taxon>Leucosporidiales</taxon>
        <taxon>Leucosporidium</taxon>
    </lineage>
</organism>
<dbReference type="STRING" id="106004.A0A1Y2FYV1"/>
<dbReference type="EMBL" id="MCGR01000010">
    <property type="protein sequence ID" value="ORY88375.1"/>
    <property type="molecule type" value="Genomic_DNA"/>
</dbReference>
<feature type="compositionally biased region" description="Low complexity" evidence="1">
    <location>
        <begin position="92"/>
        <end position="138"/>
    </location>
</feature>
<evidence type="ECO:0000259" key="2">
    <source>
        <dbReference type="PROSITE" id="PS50206"/>
    </source>
</evidence>
<dbReference type="SMART" id="SM00450">
    <property type="entry name" value="RHOD"/>
    <property type="match status" value="1"/>
</dbReference>
<accession>A0A1Y2FYV1</accession>
<dbReference type="GO" id="GO:0005634">
    <property type="term" value="C:nucleus"/>
    <property type="evidence" value="ECO:0007669"/>
    <property type="project" value="TreeGrafter"/>
</dbReference>
<dbReference type="InterPro" id="IPR001763">
    <property type="entry name" value="Rhodanese-like_dom"/>
</dbReference>